<evidence type="ECO:0000256" key="1">
    <source>
        <dbReference type="ARBA" id="ARBA00004323"/>
    </source>
</evidence>
<proteinExistence type="inferred from homology"/>
<reference evidence="12 13" key="1">
    <citation type="submission" date="2025-04" db="UniProtKB">
        <authorList>
            <consortium name="RefSeq"/>
        </authorList>
    </citation>
    <scope>IDENTIFICATION</scope>
    <source>
        <tissue evidence="12 13">Whole insect</tissue>
    </source>
</reference>
<evidence type="ECO:0000256" key="6">
    <source>
        <dbReference type="ARBA" id="ARBA00022968"/>
    </source>
</evidence>
<evidence type="ECO:0000256" key="9">
    <source>
        <dbReference type="ARBA" id="ARBA00023136"/>
    </source>
</evidence>
<dbReference type="PANTHER" id="PTHR11214:SF376">
    <property type="entry name" value="HEXOSYLTRANSFERASE"/>
    <property type="match status" value="1"/>
</dbReference>
<evidence type="ECO:0000256" key="8">
    <source>
        <dbReference type="ARBA" id="ARBA00023034"/>
    </source>
</evidence>
<evidence type="ECO:0000256" key="4">
    <source>
        <dbReference type="ARBA" id="ARBA00022679"/>
    </source>
</evidence>
<dbReference type="RefSeq" id="XP_028144428.1">
    <property type="nucleotide sequence ID" value="XM_028288627.1"/>
</dbReference>
<sequence length="332" mass="38776">MLSNRSKLILIGVSILEMTIIFIIFEGSKLKDNICCNSSKPVTFLGSVDDYYRLLNISFKFSVMNQVCHENTPLLALILVFSATSNVKKRHTIRSTWGQVGKNKKLLFMLGDPGSPKQQKDLEVESLLFGDIVQGNFRDTYKNLTYKHVMVLKYFVYHCPQAKFLIKTDDDVFINWPSMENFLTYDLSHSSDRPTIYCFRKTGSPVERSNSKWVVTYSEYPEAVYPPYCIGCFIIYTPEVIFSLYKEAQRSNSFLWVDDAFITGILFKKLNYSHTDIEFLMLSDENFYAILRKSTNVEIKPFLFRLLHYETEMKIVWEYISNQVPPRSIYKF</sequence>
<evidence type="ECO:0000256" key="2">
    <source>
        <dbReference type="ARBA" id="ARBA00008661"/>
    </source>
</evidence>
<protein>
    <recommendedName>
        <fullName evidence="11">Hexosyltransferase</fullName>
        <ecNumber evidence="11">2.4.1.-</ecNumber>
    </recommendedName>
</protein>
<evidence type="ECO:0000313" key="12">
    <source>
        <dbReference type="RefSeq" id="XP_028144428.1"/>
    </source>
</evidence>
<evidence type="ECO:0000256" key="3">
    <source>
        <dbReference type="ARBA" id="ARBA00022676"/>
    </source>
</evidence>
<keyword evidence="3 11" id="KW-0328">Glycosyltransferase</keyword>
<evidence type="ECO:0000256" key="7">
    <source>
        <dbReference type="ARBA" id="ARBA00022989"/>
    </source>
</evidence>
<dbReference type="InterPro" id="IPR002659">
    <property type="entry name" value="Glyco_trans_31"/>
</dbReference>
<accession>A0A6P7G5X3</accession>
<dbReference type="GO" id="GO:0016758">
    <property type="term" value="F:hexosyltransferase activity"/>
    <property type="evidence" value="ECO:0007669"/>
    <property type="project" value="InterPro"/>
</dbReference>
<dbReference type="AlphaFoldDB" id="A0A6P7G5X3"/>
<dbReference type="Gene3D" id="3.90.550.50">
    <property type="match status" value="1"/>
</dbReference>
<feature type="transmembrane region" description="Helical" evidence="11">
    <location>
        <begin position="7"/>
        <end position="25"/>
    </location>
</feature>
<keyword evidence="4" id="KW-0808">Transferase</keyword>
<dbReference type="PANTHER" id="PTHR11214">
    <property type="entry name" value="BETA-1,3-N-ACETYLGLUCOSAMINYLTRANSFERASE"/>
    <property type="match status" value="1"/>
</dbReference>
<comment type="similarity">
    <text evidence="2 11">Belongs to the glycosyltransferase 31 family.</text>
</comment>
<evidence type="ECO:0000256" key="10">
    <source>
        <dbReference type="ARBA" id="ARBA00023180"/>
    </source>
</evidence>
<evidence type="ECO:0000256" key="5">
    <source>
        <dbReference type="ARBA" id="ARBA00022692"/>
    </source>
</evidence>
<comment type="subcellular location">
    <subcellularLocation>
        <location evidence="1 11">Golgi apparatus membrane</location>
        <topology evidence="1 11">Single-pass type II membrane protein</topology>
    </subcellularLocation>
</comment>
<gene>
    <name evidence="12 13 14" type="primary">LOC114338045</name>
</gene>
<evidence type="ECO:0000256" key="11">
    <source>
        <dbReference type="RuleBase" id="RU363063"/>
    </source>
</evidence>
<dbReference type="EC" id="2.4.1.-" evidence="11"/>
<keyword evidence="9 11" id="KW-0472">Membrane</keyword>
<keyword evidence="7 11" id="KW-1133">Transmembrane helix</keyword>
<evidence type="ECO:0000313" key="14">
    <source>
        <dbReference type="RefSeq" id="XP_028144431.1"/>
    </source>
</evidence>
<keyword evidence="8 11" id="KW-0333">Golgi apparatus</keyword>
<dbReference type="GO" id="GO:0000139">
    <property type="term" value="C:Golgi membrane"/>
    <property type="evidence" value="ECO:0007669"/>
    <property type="project" value="UniProtKB-SubCell"/>
</dbReference>
<dbReference type="GO" id="GO:0006493">
    <property type="term" value="P:protein O-linked glycosylation"/>
    <property type="evidence" value="ECO:0007669"/>
    <property type="project" value="TreeGrafter"/>
</dbReference>
<name>A0A6P7G5X3_DIAVI</name>
<keyword evidence="5 11" id="KW-0812">Transmembrane</keyword>
<dbReference type="RefSeq" id="XP_028144430.1">
    <property type="nucleotide sequence ID" value="XM_028288629.1"/>
</dbReference>
<dbReference type="FunFam" id="3.90.550.50:FF:000001">
    <property type="entry name" value="Hexosyltransferase"/>
    <property type="match status" value="1"/>
</dbReference>
<keyword evidence="6 11" id="KW-0735">Signal-anchor</keyword>
<keyword evidence="10" id="KW-0325">Glycoprotein</keyword>
<evidence type="ECO:0000313" key="13">
    <source>
        <dbReference type="RefSeq" id="XP_028144430.1"/>
    </source>
</evidence>
<dbReference type="Pfam" id="PF01762">
    <property type="entry name" value="Galactosyl_T"/>
    <property type="match status" value="1"/>
</dbReference>
<dbReference type="RefSeq" id="XP_028144431.1">
    <property type="nucleotide sequence ID" value="XM_028288630.1"/>
</dbReference>
<organism evidence="14">
    <name type="scientific">Diabrotica virgifera virgifera</name>
    <name type="common">western corn rootworm</name>
    <dbReference type="NCBI Taxonomy" id="50390"/>
    <lineage>
        <taxon>Eukaryota</taxon>
        <taxon>Metazoa</taxon>
        <taxon>Ecdysozoa</taxon>
        <taxon>Arthropoda</taxon>
        <taxon>Hexapoda</taxon>
        <taxon>Insecta</taxon>
        <taxon>Pterygota</taxon>
        <taxon>Neoptera</taxon>
        <taxon>Endopterygota</taxon>
        <taxon>Coleoptera</taxon>
        <taxon>Polyphaga</taxon>
        <taxon>Cucujiformia</taxon>
        <taxon>Chrysomeloidea</taxon>
        <taxon>Chrysomelidae</taxon>
        <taxon>Galerucinae</taxon>
        <taxon>Diabroticina</taxon>
        <taxon>Diabroticites</taxon>
        <taxon>Diabrotica</taxon>
    </lineage>
</organism>
<dbReference type="OrthoDB" id="115198at2759"/>
<dbReference type="KEGG" id="dvv:114338045"/>